<evidence type="ECO:0000259" key="4">
    <source>
        <dbReference type="PROSITE" id="PS50222"/>
    </source>
</evidence>
<dbReference type="PRINTS" id="PR00450">
    <property type="entry name" value="RECOVERIN"/>
</dbReference>
<dbReference type="EMBL" id="CAJNOC010007184">
    <property type="protein sequence ID" value="CAF1093530.1"/>
    <property type="molecule type" value="Genomic_DNA"/>
</dbReference>
<dbReference type="PROSITE" id="PS50222">
    <property type="entry name" value="EF_HAND_2"/>
    <property type="match status" value="3"/>
</dbReference>
<reference evidence="5" key="1">
    <citation type="submission" date="2021-02" db="EMBL/GenBank/DDBJ databases">
        <authorList>
            <person name="Nowell W R."/>
        </authorList>
    </citation>
    <scope>NUCLEOTIDE SEQUENCE</scope>
    <source>
        <strain evidence="5">Ploen Becks lab</strain>
    </source>
</reference>
<dbReference type="PANTHER" id="PTHR23055:SF69">
    <property type="entry name" value="NEURONAL CALCIUM SENSOR 2"/>
    <property type="match status" value="1"/>
</dbReference>
<evidence type="ECO:0000256" key="2">
    <source>
        <dbReference type="ARBA" id="ARBA00022737"/>
    </source>
</evidence>
<keyword evidence="3" id="KW-0106">Calcium</keyword>
<dbReference type="Proteomes" id="UP000663879">
    <property type="component" value="Unassembled WGS sequence"/>
</dbReference>
<evidence type="ECO:0000256" key="1">
    <source>
        <dbReference type="ARBA" id="ARBA00022723"/>
    </source>
</evidence>
<feature type="domain" description="EF-hand" evidence="4">
    <location>
        <begin position="145"/>
        <end position="180"/>
    </location>
</feature>
<dbReference type="SMART" id="SM00054">
    <property type="entry name" value="EFh"/>
    <property type="match status" value="3"/>
</dbReference>
<dbReference type="PANTHER" id="PTHR23055">
    <property type="entry name" value="CALCIUM BINDING PROTEINS"/>
    <property type="match status" value="1"/>
</dbReference>
<dbReference type="CDD" id="cd00051">
    <property type="entry name" value="EFh"/>
    <property type="match status" value="1"/>
</dbReference>
<protein>
    <recommendedName>
        <fullName evidence="4">EF-hand domain-containing protein</fullName>
    </recommendedName>
</protein>
<dbReference type="InterPro" id="IPR011992">
    <property type="entry name" value="EF-hand-dom_pair"/>
</dbReference>
<dbReference type="Pfam" id="PF13499">
    <property type="entry name" value="EF-hand_7"/>
    <property type="match status" value="1"/>
</dbReference>
<feature type="domain" description="EF-hand" evidence="4">
    <location>
        <begin position="103"/>
        <end position="138"/>
    </location>
</feature>
<organism evidence="5 6">
    <name type="scientific">Brachionus calyciflorus</name>
    <dbReference type="NCBI Taxonomy" id="104777"/>
    <lineage>
        <taxon>Eukaryota</taxon>
        <taxon>Metazoa</taxon>
        <taxon>Spiralia</taxon>
        <taxon>Gnathifera</taxon>
        <taxon>Rotifera</taxon>
        <taxon>Eurotatoria</taxon>
        <taxon>Monogononta</taxon>
        <taxon>Pseudotrocha</taxon>
        <taxon>Ploima</taxon>
        <taxon>Brachionidae</taxon>
        <taxon>Brachionus</taxon>
    </lineage>
</organism>
<name>A0A814NLG5_9BILA</name>
<proteinExistence type="predicted"/>
<evidence type="ECO:0000256" key="3">
    <source>
        <dbReference type="ARBA" id="ARBA00022837"/>
    </source>
</evidence>
<feature type="domain" description="EF-hand" evidence="4">
    <location>
        <begin position="63"/>
        <end position="98"/>
    </location>
</feature>
<accession>A0A814NLG5</accession>
<dbReference type="SUPFAM" id="SSF47473">
    <property type="entry name" value="EF-hand"/>
    <property type="match status" value="1"/>
</dbReference>
<dbReference type="Pfam" id="PF00036">
    <property type="entry name" value="EF-hand_1"/>
    <property type="match status" value="1"/>
</dbReference>
<dbReference type="PROSITE" id="PS00018">
    <property type="entry name" value="EF_HAND_1"/>
    <property type="match status" value="2"/>
</dbReference>
<dbReference type="OrthoDB" id="418595at2759"/>
<evidence type="ECO:0000313" key="6">
    <source>
        <dbReference type="Proteomes" id="UP000663879"/>
    </source>
</evidence>
<keyword evidence="1" id="KW-0479">Metal-binding</keyword>
<dbReference type="InterPro" id="IPR018247">
    <property type="entry name" value="EF_Hand_1_Ca_BS"/>
</dbReference>
<dbReference type="InterPro" id="IPR002048">
    <property type="entry name" value="EF_hand_dom"/>
</dbReference>
<gene>
    <name evidence="5" type="ORF">OXX778_LOCUS20791</name>
</gene>
<comment type="caution">
    <text evidence="5">The sequence shown here is derived from an EMBL/GenBank/DDBJ whole genome shotgun (WGS) entry which is preliminary data.</text>
</comment>
<dbReference type="AlphaFoldDB" id="A0A814NLG5"/>
<evidence type="ECO:0000313" key="5">
    <source>
        <dbReference type="EMBL" id="CAF1093530.1"/>
    </source>
</evidence>
<keyword evidence="2" id="KW-0677">Repeat</keyword>
<dbReference type="GO" id="GO:0005509">
    <property type="term" value="F:calcium ion binding"/>
    <property type="evidence" value="ECO:0007669"/>
    <property type="project" value="InterPro"/>
</dbReference>
<dbReference type="InterPro" id="IPR028846">
    <property type="entry name" value="Recoverin"/>
</dbReference>
<dbReference type="Gene3D" id="1.10.238.10">
    <property type="entry name" value="EF-hand"/>
    <property type="match status" value="1"/>
</dbReference>
<sequence length="187" mass="21480">MGSKGSKNVSLKEKEIELLINNTGLSREEISEWHVQFIKDYPDGLIDLVEFTNLYKKFYKIGNPEKYAKFAFKAFDNDNNGRITFSEFLVATSFSINANKNDDAQKSLEFAFDIYDVDDNGKIDQKEALLVLSAVYELEGRNVLYAQKTVDEFFKSYDTDNSGFLNKKEFVTALLNDSYFRSVFLAN</sequence>
<keyword evidence="6" id="KW-1185">Reference proteome</keyword>